<evidence type="ECO:0000259" key="1">
    <source>
        <dbReference type="Pfam" id="PF08818"/>
    </source>
</evidence>
<evidence type="ECO:0000313" key="3">
    <source>
        <dbReference type="Proteomes" id="UP000253383"/>
    </source>
</evidence>
<dbReference type="EMBL" id="QOWE01000017">
    <property type="protein sequence ID" value="RCR67711.1"/>
    <property type="molecule type" value="Genomic_DNA"/>
</dbReference>
<name>A0A368JNI3_9BACT</name>
<dbReference type="Gene3D" id="3.90.1150.200">
    <property type="match status" value="1"/>
</dbReference>
<feature type="domain" description="YdhG-like" evidence="1">
    <location>
        <begin position="19"/>
        <end position="110"/>
    </location>
</feature>
<accession>A0A368JNI3</accession>
<reference evidence="2 3" key="1">
    <citation type="submission" date="2018-07" db="EMBL/GenBank/DDBJ databases">
        <title>Genome analysis of Larkinella rosea.</title>
        <authorList>
            <person name="Zhou Z."/>
            <person name="Wang G."/>
        </authorList>
    </citation>
    <scope>NUCLEOTIDE SEQUENCE [LARGE SCALE GENOMIC DNA]</scope>
    <source>
        <strain evidence="3">zzj9</strain>
    </source>
</reference>
<proteinExistence type="predicted"/>
<comment type="caution">
    <text evidence="2">The sequence shown here is derived from an EMBL/GenBank/DDBJ whole genome shotgun (WGS) entry which is preliminary data.</text>
</comment>
<keyword evidence="3" id="KW-1185">Reference proteome</keyword>
<dbReference type="AlphaFoldDB" id="A0A368JNI3"/>
<organism evidence="2 3">
    <name type="scientific">Larkinella punicea</name>
    <dbReference type="NCBI Taxonomy" id="2315727"/>
    <lineage>
        <taxon>Bacteria</taxon>
        <taxon>Pseudomonadati</taxon>
        <taxon>Bacteroidota</taxon>
        <taxon>Cytophagia</taxon>
        <taxon>Cytophagales</taxon>
        <taxon>Spirosomataceae</taxon>
        <taxon>Larkinella</taxon>
    </lineage>
</organism>
<dbReference type="Proteomes" id="UP000253383">
    <property type="component" value="Unassembled WGS sequence"/>
</dbReference>
<dbReference type="RefSeq" id="WP_114407842.1">
    <property type="nucleotide sequence ID" value="NZ_QOWE01000017.1"/>
</dbReference>
<gene>
    <name evidence="2" type="ORF">DUE52_20120</name>
</gene>
<dbReference type="OrthoDB" id="115213at2"/>
<protein>
    <recommendedName>
        <fullName evidence="1">YdhG-like domain-containing protein</fullName>
    </recommendedName>
</protein>
<evidence type="ECO:0000313" key="2">
    <source>
        <dbReference type="EMBL" id="RCR67711.1"/>
    </source>
</evidence>
<dbReference type="InterPro" id="IPR014922">
    <property type="entry name" value="YdhG-like"/>
</dbReference>
<dbReference type="SUPFAM" id="SSF159888">
    <property type="entry name" value="YdhG-like"/>
    <property type="match status" value="1"/>
</dbReference>
<sequence length="133" mass="14837">MNKPASIDAYIAGFPPQIQERLHQIRETVQKAAPDAEEIISYHMPTFRLNGYLIHFAAHKNHIGMYPAPKGNDAFQEALAPYKGSKSTVQFAYNKPLPLALITDLIQFRIAETGGYTNTSGRKSHKIKSITNP</sequence>
<dbReference type="Pfam" id="PF08818">
    <property type="entry name" value="DUF1801"/>
    <property type="match status" value="1"/>
</dbReference>